<evidence type="ECO:0000256" key="9">
    <source>
        <dbReference type="ARBA" id="ARBA00022741"/>
    </source>
</evidence>
<dbReference type="InterPro" id="IPR010923">
    <property type="entry name" value="T(6)A37_SUA5"/>
</dbReference>
<evidence type="ECO:0000256" key="3">
    <source>
        <dbReference type="ARBA" id="ARBA00012584"/>
    </source>
</evidence>
<dbReference type="GO" id="GO:0061710">
    <property type="term" value="F:L-threonylcarbamoyladenylate synthase"/>
    <property type="evidence" value="ECO:0007669"/>
    <property type="project" value="UniProtKB-EC"/>
</dbReference>
<protein>
    <recommendedName>
        <fullName evidence="4">Threonylcarbamoyl-AMP synthase</fullName>
        <ecNumber evidence="3">2.7.7.87</ecNumber>
    </recommendedName>
    <alternativeName>
        <fullName evidence="11">L-threonylcarbamoyladenylate synthase</fullName>
    </alternativeName>
</protein>
<evidence type="ECO:0000313" key="15">
    <source>
        <dbReference type="EMBL" id="CAB5033800.1"/>
    </source>
</evidence>
<dbReference type="InterPro" id="IPR050156">
    <property type="entry name" value="TC-AMP_synthase_SUA5"/>
</dbReference>
<keyword evidence="8" id="KW-0548">Nucleotidyltransferase</keyword>
<dbReference type="PANTHER" id="PTHR17490:SF16">
    <property type="entry name" value="THREONYLCARBAMOYL-AMP SYNTHASE"/>
    <property type="match status" value="1"/>
</dbReference>
<dbReference type="Pfam" id="PF03481">
    <property type="entry name" value="Sua5_C"/>
    <property type="match status" value="1"/>
</dbReference>
<dbReference type="GO" id="GO:0003725">
    <property type="term" value="F:double-stranded RNA binding"/>
    <property type="evidence" value="ECO:0007669"/>
    <property type="project" value="InterPro"/>
</dbReference>
<keyword evidence="5" id="KW-0963">Cytoplasm</keyword>
<dbReference type="GO" id="GO:0000049">
    <property type="term" value="F:tRNA binding"/>
    <property type="evidence" value="ECO:0007669"/>
    <property type="project" value="TreeGrafter"/>
</dbReference>
<name>A0A6J7RZV8_9ZZZZ</name>
<sequence>MRVTTNPQEAAAALAAGHLAALPTETVYGLGARADDPHAIARIYATKGRPADHPLIAHLADIQALDAWGINIPIYAYQLAKAFWPGPLTLVVNRSPRAADFITGGQDSVAVRVSGHPLMREVQQALVLITGDPAIGIAAPSANRFGKVSPTNAQHVIDELGAFTTENDVVLDGGDCEVGVESTIVDCTGDHPRLLRPGAVSLEQVKAITGLPCTTDSKVRASGTLESHYSPVANVELITEDELLDLGFADATVGLIALAHCATPTGVVRLCAPETAADYAQQLYSALREADALQLSTVLAVPPTQTGIGAAIVDRLTRAAHSN</sequence>
<keyword evidence="7" id="KW-0819">tRNA processing</keyword>
<dbReference type="EC" id="2.7.7.87" evidence="3"/>
<dbReference type="PIRSF" id="PIRSF004930">
    <property type="entry name" value="Tln_factor_SUA5"/>
    <property type="match status" value="1"/>
</dbReference>
<keyword evidence="6" id="KW-0808">Transferase</keyword>
<proteinExistence type="inferred from homology"/>
<evidence type="ECO:0000256" key="11">
    <source>
        <dbReference type="ARBA" id="ARBA00029774"/>
    </source>
</evidence>
<evidence type="ECO:0000259" key="13">
    <source>
        <dbReference type="PROSITE" id="PS51163"/>
    </source>
</evidence>
<dbReference type="GO" id="GO:0008033">
    <property type="term" value="P:tRNA processing"/>
    <property type="evidence" value="ECO:0007669"/>
    <property type="project" value="UniProtKB-KW"/>
</dbReference>
<evidence type="ECO:0000256" key="12">
    <source>
        <dbReference type="ARBA" id="ARBA00048366"/>
    </source>
</evidence>
<dbReference type="AlphaFoldDB" id="A0A6J7RZV8"/>
<dbReference type="GO" id="GO:0005524">
    <property type="term" value="F:ATP binding"/>
    <property type="evidence" value="ECO:0007669"/>
    <property type="project" value="UniProtKB-KW"/>
</dbReference>
<keyword evidence="9" id="KW-0547">Nucleotide-binding</keyword>
<evidence type="ECO:0000256" key="6">
    <source>
        <dbReference type="ARBA" id="ARBA00022679"/>
    </source>
</evidence>
<evidence type="ECO:0000256" key="8">
    <source>
        <dbReference type="ARBA" id="ARBA00022695"/>
    </source>
</evidence>
<evidence type="ECO:0000256" key="5">
    <source>
        <dbReference type="ARBA" id="ARBA00022490"/>
    </source>
</evidence>
<keyword evidence="10" id="KW-0067">ATP-binding</keyword>
<dbReference type="SUPFAM" id="SSF55821">
    <property type="entry name" value="YrdC/RibB"/>
    <property type="match status" value="1"/>
</dbReference>
<dbReference type="InterPro" id="IPR006070">
    <property type="entry name" value="Sua5-like_dom"/>
</dbReference>
<dbReference type="Pfam" id="PF01300">
    <property type="entry name" value="Sua5_yciO_yrdC"/>
    <property type="match status" value="1"/>
</dbReference>
<dbReference type="GO" id="GO:0006450">
    <property type="term" value="P:regulation of translational fidelity"/>
    <property type="evidence" value="ECO:0007669"/>
    <property type="project" value="TreeGrafter"/>
</dbReference>
<dbReference type="Gene3D" id="3.40.50.11030">
    <property type="entry name" value="Threonylcarbamoyl-AMP synthase, C-terminal domain"/>
    <property type="match status" value="1"/>
</dbReference>
<dbReference type="EMBL" id="CAFBPZ010000004">
    <property type="protein sequence ID" value="CAB5033800.1"/>
    <property type="molecule type" value="Genomic_DNA"/>
</dbReference>
<comment type="subcellular location">
    <subcellularLocation>
        <location evidence="1">Cytoplasm</location>
    </subcellularLocation>
</comment>
<evidence type="ECO:0000313" key="14">
    <source>
        <dbReference type="EMBL" id="CAB4888247.1"/>
    </source>
</evidence>
<evidence type="ECO:0000256" key="4">
    <source>
        <dbReference type="ARBA" id="ARBA00015492"/>
    </source>
</evidence>
<dbReference type="Gene3D" id="3.90.870.10">
    <property type="entry name" value="DHBP synthase"/>
    <property type="match status" value="1"/>
</dbReference>
<feature type="domain" description="YrdC-like" evidence="13">
    <location>
        <begin position="4"/>
        <end position="200"/>
    </location>
</feature>
<reference evidence="15" key="1">
    <citation type="submission" date="2020-05" db="EMBL/GenBank/DDBJ databases">
        <authorList>
            <person name="Chiriac C."/>
            <person name="Salcher M."/>
            <person name="Ghai R."/>
            <person name="Kavagutti S V."/>
        </authorList>
    </citation>
    <scope>NUCLEOTIDE SEQUENCE</scope>
</reference>
<accession>A0A6J7RZV8</accession>
<comment type="similarity">
    <text evidence="2">Belongs to the SUA5 family.</text>
</comment>
<dbReference type="InterPro" id="IPR038385">
    <property type="entry name" value="Sua5/YwlC_C"/>
</dbReference>
<evidence type="ECO:0000256" key="7">
    <source>
        <dbReference type="ARBA" id="ARBA00022694"/>
    </source>
</evidence>
<dbReference type="PANTHER" id="PTHR17490">
    <property type="entry name" value="SUA5"/>
    <property type="match status" value="1"/>
</dbReference>
<dbReference type="InterPro" id="IPR005145">
    <property type="entry name" value="Sua5_C"/>
</dbReference>
<evidence type="ECO:0000256" key="2">
    <source>
        <dbReference type="ARBA" id="ARBA00007663"/>
    </source>
</evidence>
<dbReference type="GO" id="GO:0005737">
    <property type="term" value="C:cytoplasm"/>
    <property type="evidence" value="ECO:0007669"/>
    <property type="project" value="UniProtKB-SubCell"/>
</dbReference>
<evidence type="ECO:0000256" key="10">
    <source>
        <dbReference type="ARBA" id="ARBA00022840"/>
    </source>
</evidence>
<evidence type="ECO:0000256" key="1">
    <source>
        <dbReference type="ARBA" id="ARBA00004496"/>
    </source>
</evidence>
<dbReference type="PROSITE" id="PS51163">
    <property type="entry name" value="YRDC"/>
    <property type="match status" value="1"/>
</dbReference>
<comment type="catalytic activity">
    <reaction evidence="12">
        <text>L-threonine + hydrogencarbonate + ATP = L-threonylcarbamoyladenylate + diphosphate + H2O</text>
        <dbReference type="Rhea" id="RHEA:36407"/>
        <dbReference type="ChEBI" id="CHEBI:15377"/>
        <dbReference type="ChEBI" id="CHEBI:17544"/>
        <dbReference type="ChEBI" id="CHEBI:30616"/>
        <dbReference type="ChEBI" id="CHEBI:33019"/>
        <dbReference type="ChEBI" id="CHEBI:57926"/>
        <dbReference type="ChEBI" id="CHEBI:73682"/>
        <dbReference type="EC" id="2.7.7.87"/>
    </reaction>
</comment>
<dbReference type="NCBIfam" id="TIGR00057">
    <property type="entry name" value="L-threonylcarbamoyladenylate synthase"/>
    <property type="match status" value="1"/>
</dbReference>
<organism evidence="15">
    <name type="scientific">freshwater metagenome</name>
    <dbReference type="NCBI Taxonomy" id="449393"/>
    <lineage>
        <taxon>unclassified sequences</taxon>
        <taxon>metagenomes</taxon>
        <taxon>ecological metagenomes</taxon>
    </lineage>
</organism>
<gene>
    <name evidence="14" type="ORF">UFOPK3495_00125</name>
    <name evidence="15" type="ORF">UFOPK4237_00108</name>
</gene>
<dbReference type="EMBL" id="CAFBMC010000003">
    <property type="protein sequence ID" value="CAB4888247.1"/>
    <property type="molecule type" value="Genomic_DNA"/>
</dbReference>
<dbReference type="InterPro" id="IPR017945">
    <property type="entry name" value="DHBP_synth_RibB-like_a/b_dom"/>
</dbReference>